<keyword evidence="4 6" id="KW-1133">Transmembrane helix</keyword>
<keyword evidence="2" id="KW-1003">Cell membrane</keyword>
<accession>D5ETV3</accession>
<dbReference type="PANTHER" id="PTHR30250:SF26">
    <property type="entry name" value="PSMA PROTEIN"/>
    <property type="match status" value="1"/>
</dbReference>
<feature type="transmembrane region" description="Helical" evidence="6">
    <location>
        <begin position="403"/>
        <end position="424"/>
    </location>
</feature>
<evidence type="ECO:0000313" key="8">
    <source>
        <dbReference type="Proteomes" id="UP000000927"/>
    </source>
</evidence>
<dbReference type="AlphaFoldDB" id="D5ETV3"/>
<dbReference type="HOGENOM" id="CLU_040798_1_0_10"/>
<dbReference type="Proteomes" id="UP000000927">
    <property type="component" value="Chromosome"/>
</dbReference>
<gene>
    <name evidence="7" type="ordered locus">PRU_1765</name>
</gene>
<dbReference type="EMBL" id="CP002006">
    <property type="protein sequence ID" value="ADE83155.1"/>
    <property type="molecule type" value="Genomic_DNA"/>
</dbReference>
<feature type="transmembrane region" description="Helical" evidence="6">
    <location>
        <begin position="90"/>
        <end position="113"/>
    </location>
</feature>
<name>D5ETV3_XYLR2</name>
<proteinExistence type="predicted"/>
<dbReference type="PANTHER" id="PTHR30250">
    <property type="entry name" value="PST FAMILY PREDICTED COLANIC ACID TRANSPORTER"/>
    <property type="match status" value="1"/>
</dbReference>
<evidence type="ECO:0000256" key="5">
    <source>
        <dbReference type="ARBA" id="ARBA00023136"/>
    </source>
</evidence>
<feature type="transmembrane region" description="Helical" evidence="6">
    <location>
        <begin position="348"/>
        <end position="368"/>
    </location>
</feature>
<protein>
    <submittedName>
        <fullName evidence="7">Membrane protein</fullName>
    </submittedName>
</protein>
<feature type="transmembrane region" description="Helical" evidence="6">
    <location>
        <begin position="436"/>
        <end position="457"/>
    </location>
</feature>
<evidence type="ECO:0000256" key="3">
    <source>
        <dbReference type="ARBA" id="ARBA00022692"/>
    </source>
</evidence>
<feature type="transmembrane region" description="Helical" evidence="6">
    <location>
        <begin position="160"/>
        <end position="181"/>
    </location>
</feature>
<comment type="subcellular location">
    <subcellularLocation>
        <location evidence="1">Cell membrane</location>
        <topology evidence="1">Multi-pass membrane protein</topology>
    </subcellularLocation>
</comment>
<feature type="transmembrane region" description="Helical" evidence="6">
    <location>
        <begin position="21"/>
        <end position="40"/>
    </location>
</feature>
<keyword evidence="8" id="KW-1185">Reference proteome</keyword>
<feature type="transmembrane region" description="Helical" evidence="6">
    <location>
        <begin position="46"/>
        <end position="69"/>
    </location>
</feature>
<feature type="transmembrane region" description="Helical" evidence="6">
    <location>
        <begin position="125"/>
        <end position="148"/>
    </location>
</feature>
<reference evidence="7 8" key="1">
    <citation type="journal article" date="2010" name="Microb. Ecol.">
        <title>Comparative genome analysis of Prevotella ruminicola and Prevotella bryantii: insights into their environmental niche.</title>
        <authorList>
            <consortium name="North American Consortium for Rumen Bacteria"/>
            <person name="Purushe J."/>
            <person name="Fouts D.E."/>
            <person name="Morrison M."/>
            <person name="White B.A."/>
            <person name="Mackie R.I."/>
            <person name="Coutinho P.M."/>
            <person name="Henrissat B."/>
            <person name="Nelson K.E."/>
        </authorList>
    </citation>
    <scope>NUCLEOTIDE SEQUENCE [LARGE SCALE GENOMIC DNA]</scope>
    <source>
        <strain evidence="8">ATCC 19189 / JCM 8958 / 23</strain>
    </source>
</reference>
<dbReference type="STRING" id="264731.PRU_1765"/>
<dbReference type="InterPro" id="IPR050833">
    <property type="entry name" value="Poly_Biosynth_Transport"/>
</dbReference>
<evidence type="ECO:0000313" key="7">
    <source>
        <dbReference type="EMBL" id="ADE83155.1"/>
    </source>
</evidence>
<feature type="transmembrane region" description="Helical" evidence="6">
    <location>
        <begin position="469"/>
        <end position="492"/>
    </location>
</feature>
<dbReference type="GeneID" id="31501319"/>
<keyword evidence="5 6" id="KW-0472">Membrane</keyword>
<dbReference type="RefSeq" id="WP_013065141.1">
    <property type="nucleotide sequence ID" value="NC_014033.1"/>
</dbReference>
<feature type="transmembrane region" description="Helical" evidence="6">
    <location>
        <begin position="187"/>
        <end position="205"/>
    </location>
</feature>
<organism evidence="7 8">
    <name type="scientific">Xylanibacter ruminicola (strain ATCC 19189 / DSM 19721 / CIP 105475 / JCM 8958 / 23)</name>
    <name type="common">Prevotella ruminicola</name>
    <dbReference type="NCBI Taxonomy" id="264731"/>
    <lineage>
        <taxon>Bacteria</taxon>
        <taxon>Pseudomonadati</taxon>
        <taxon>Bacteroidota</taxon>
        <taxon>Bacteroidia</taxon>
        <taxon>Bacteroidales</taxon>
        <taxon>Prevotellaceae</taxon>
        <taxon>Xylanibacter</taxon>
    </lineage>
</organism>
<dbReference type="eggNOG" id="COG2244">
    <property type="taxonomic scope" value="Bacteria"/>
</dbReference>
<feature type="transmembrane region" description="Helical" evidence="6">
    <location>
        <begin position="380"/>
        <end position="397"/>
    </location>
</feature>
<sequence>MGENSNTRRLAKNTLLLYFRMFLLMFIGLFTSRIILQVLGVEDFGIYNVVSGFVVMFSILSGSLANAISRFFQVSIGSCDLNRLKNLFSISVNAQMGMSILVLILAELIGYWFLNYKMNVDPARINAAFWVLHCSIIASIIGLISVPYNSLIIAHEKMSAFAYISILEALLRLLITYSLYISPFDKLKTYSVLLLIVALLVRIVYGHYCTKHFDECKYQFSIDIPLLKEMLSFVGWNFMGNGMVYINNQGINLLINVYFGVAVNAARGIAVQVNNVIQQFVTNFVMAAQPQITKSYASGEINSSFNLTCMSSKFAFFLTFVLAFPIMAETDIILKIWLKNPPDQSVPFVRWTIAASLTTVISNILYYIQMAHGDIKKYQIITSAVNSLLFPLSWFAFYHGMPAITCFVIAFVISFSLIFVRFYVVNDKTGFPFKEYIIDVVIRCFFTTGVVAIIPISIRYMVGESITRLVINCVACFFTSILAIYIIGLNTIERKTVLLYLRRNITSKLTRFLNFSQK</sequence>
<evidence type="ECO:0000256" key="2">
    <source>
        <dbReference type="ARBA" id="ARBA00022475"/>
    </source>
</evidence>
<dbReference type="KEGG" id="pru:PRU_1765"/>
<keyword evidence="3 6" id="KW-0812">Transmembrane</keyword>
<evidence type="ECO:0000256" key="4">
    <source>
        <dbReference type="ARBA" id="ARBA00022989"/>
    </source>
</evidence>
<feature type="transmembrane region" description="Helical" evidence="6">
    <location>
        <begin position="314"/>
        <end position="336"/>
    </location>
</feature>
<evidence type="ECO:0000256" key="1">
    <source>
        <dbReference type="ARBA" id="ARBA00004651"/>
    </source>
</evidence>
<dbReference type="GO" id="GO:0005886">
    <property type="term" value="C:plasma membrane"/>
    <property type="evidence" value="ECO:0007669"/>
    <property type="project" value="UniProtKB-SubCell"/>
</dbReference>
<evidence type="ECO:0000256" key="6">
    <source>
        <dbReference type="SAM" id="Phobius"/>
    </source>
</evidence>